<name>A0A0F7L7E0_9VIRU</name>
<dbReference type="EMBL" id="KR029587">
    <property type="protein sequence ID" value="AKH46906.1"/>
    <property type="molecule type" value="Genomic_DNA"/>
</dbReference>
<evidence type="ECO:0000313" key="1">
    <source>
        <dbReference type="EMBL" id="AKH46906.1"/>
    </source>
</evidence>
<reference evidence="1" key="1">
    <citation type="journal article" date="2015" name="Front. Microbiol.">
        <title>Combining genomic sequencing methods to explore viral diversity and reveal potential virus-host interactions.</title>
        <authorList>
            <person name="Chow C.E."/>
            <person name="Winget D.M."/>
            <person name="White R.A.III."/>
            <person name="Hallam S.J."/>
            <person name="Suttle C.A."/>
        </authorList>
    </citation>
    <scope>NUCLEOTIDE SEQUENCE</scope>
    <source>
        <strain evidence="1">Anoxic2_3</strain>
    </source>
</reference>
<proteinExistence type="predicted"/>
<sequence length="49" mass="5870">MMRRLRILTIRRLRSSWAALSITRCPPRLWRGRPFLITRLNTSQSSTRS</sequence>
<protein>
    <submittedName>
        <fullName evidence="1">Uncharacterized protein</fullName>
    </submittedName>
</protein>
<reference evidence="1" key="2">
    <citation type="submission" date="2015-03" db="EMBL/GenBank/DDBJ databases">
        <authorList>
            <person name="Chow C.-E.T."/>
            <person name="Winget D.M."/>
            <person name="White R.A.III."/>
            <person name="Hallam S.J."/>
            <person name="Suttle C.A."/>
        </authorList>
    </citation>
    <scope>NUCLEOTIDE SEQUENCE</scope>
    <source>
        <strain evidence="1">Anoxic2_3</strain>
    </source>
</reference>
<organism evidence="1">
    <name type="scientific">uncultured marine virus</name>
    <dbReference type="NCBI Taxonomy" id="186617"/>
    <lineage>
        <taxon>Viruses</taxon>
        <taxon>environmental samples</taxon>
    </lineage>
</organism>
<accession>A0A0F7L7E0</accession>